<protein>
    <submittedName>
        <fullName evidence="2">Uncharacterized protein</fullName>
    </submittedName>
</protein>
<dbReference type="Gramene" id="OBART05G10100.1">
    <property type="protein sequence ID" value="OBART05G10100.1"/>
    <property type="gene ID" value="OBART05G10100"/>
</dbReference>
<organism evidence="2">
    <name type="scientific">Oryza barthii</name>
    <dbReference type="NCBI Taxonomy" id="65489"/>
    <lineage>
        <taxon>Eukaryota</taxon>
        <taxon>Viridiplantae</taxon>
        <taxon>Streptophyta</taxon>
        <taxon>Embryophyta</taxon>
        <taxon>Tracheophyta</taxon>
        <taxon>Spermatophyta</taxon>
        <taxon>Magnoliopsida</taxon>
        <taxon>Liliopsida</taxon>
        <taxon>Poales</taxon>
        <taxon>Poaceae</taxon>
        <taxon>BOP clade</taxon>
        <taxon>Oryzoideae</taxon>
        <taxon>Oryzeae</taxon>
        <taxon>Oryzinae</taxon>
        <taxon>Oryza</taxon>
    </lineage>
</organism>
<evidence type="ECO:0000313" key="2">
    <source>
        <dbReference type="EnsemblPlants" id="OBART05G10100.1"/>
    </source>
</evidence>
<accession>A0A0D3G5I2</accession>
<dbReference type="EnsemblPlants" id="OBART05G10100.1">
    <property type="protein sequence ID" value="OBART05G10100.1"/>
    <property type="gene ID" value="OBART05G10100"/>
</dbReference>
<sequence length="167" mass="18597">MNEDIVHVKKSPRFSNTSDQVGGSSIRKQIWVPKSRGQEKGLATGARVGVQKASVQKNVIEPRGHARVQQLENLHHVSMKREASSAELVTSQNLLKSSGGNGNQPRHSQSVENVKKRGMAWIPKGSVQVHNETDVKVEVGCNSPRFITRYLEVLLLSFTFHIYYIAI</sequence>
<reference evidence="2" key="1">
    <citation type="journal article" date="2009" name="Rice">
        <title>De Novo Next Generation Sequencing of Plant Genomes.</title>
        <authorList>
            <person name="Rounsley S."/>
            <person name="Marri P.R."/>
            <person name="Yu Y."/>
            <person name="He R."/>
            <person name="Sisneros N."/>
            <person name="Goicoechea J.L."/>
            <person name="Lee S.J."/>
            <person name="Angelova A."/>
            <person name="Kudrna D."/>
            <person name="Luo M."/>
            <person name="Affourtit J."/>
            <person name="Desany B."/>
            <person name="Knight J."/>
            <person name="Niazi F."/>
            <person name="Egholm M."/>
            <person name="Wing R.A."/>
        </authorList>
    </citation>
    <scope>NUCLEOTIDE SEQUENCE [LARGE SCALE GENOMIC DNA]</scope>
    <source>
        <strain evidence="2">cv. IRGC 105608</strain>
    </source>
</reference>
<keyword evidence="3" id="KW-1185">Reference proteome</keyword>
<feature type="compositionally biased region" description="Polar residues" evidence="1">
    <location>
        <begin position="13"/>
        <end position="24"/>
    </location>
</feature>
<dbReference type="HOGENOM" id="CLU_1605391_0_0_1"/>
<feature type="region of interest" description="Disordered" evidence="1">
    <location>
        <begin position="94"/>
        <end position="113"/>
    </location>
</feature>
<feature type="compositionally biased region" description="Polar residues" evidence="1">
    <location>
        <begin position="94"/>
        <end position="112"/>
    </location>
</feature>
<dbReference type="AlphaFoldDB" id="A0A0D3G5I2"/>
<reference evidence="2" key="2">
    <citation type="submission" date="2015-03" db="UniProtKB">
        <authorList>
            <consortium name="EnsemblPlants"/>
        </authorList>
    </citation>
    <scope>IDENTIFICATION</scope>
</reference>
<dbReference type="Proteomes" id="UP000026960">
    <property type="component" value="Chromosome 5"/>
</dbReference>
<dbReference type="PaxDb" id="65489-OBART05G10100.1"/>
<evidence type="ECO:0000313" key="3">
    <source>
        <dbReference type="Proteomes" id="UP000026960"/>
    </source>
</evidence>
<name>A0A0D3G5I2_9ORYZ</name>
<feature type="region of interest" description="Disordered" evidence="1">
    <location>
        <begin position="1"/>
        <end position="24"/>
    </location>
</feature>
<evidence type="ECO:0000256" key="1">
    <source>
        <dbReference type="SAM" id="MobiDB-lite"/>
    </source>
</evidence>
<proteinExistence type="predicted"/>